<sequence length="95" mass="11306">MELFDSSALVRCIKEAVRSELHSILKETNFLNQKPKEEERLLTKKEMAEELDISLVTLTEWMKKGLPHRGKHSRKYFIKEEVFNSLEKYPKRKKA</sequence>
<dbReference type="Gene3D" id="1.10.10.10">
    <property type="entry name" value="Winged helix-like DNA-binding domain superfamily/Winged helix DNA-binding domain"/>
    <property type="match status" value="1"/>
</dbReference>
<keyword evidence="2" id="KW-1185">Reference proteome</keyword>
<organism evidence="1 2">
    <name type="scientific">Zunongwangia mangrovi</name>
    <dbReference type="NCBI Taxonomy" id="1334022"/>
    <lineage>
        <taxon>Bacteria</taxon>
        <taxon>Pseudomonadati</taxon>
        <taxon>Bacteroidota</taxon>
        <taxon>Flavobacteriia</taxon>
        <taxon>Flavobacteriales</taxon>
        <taxon>Flavobacteriaceae</taxon>
        <taxon>Zunongwangia</taxon>
    </lineage>
</organism>
<gene>
    <name evidence="1" type="ORF">SAMN04487907_103159</name>
</gene>
<dbReference type="RefSeq" id="WP_092541857.1">
    <property type="nucleotide sequence ID" value="NZ_FOKV01000003.1"/>
</dbReference>
<dbReference type="SUPFAM" id="SSF46955">
    <property type="entry name" value="Putative DNA-binding domain"/>
    <property type="match status" value="1"/>
</dbReference>
<dbReference type="OrthoDB" id="1097811at2"/>
<dbReference type="InterPro" id="IPR036388">
    <property type="entry name" value="WH-like_DNA-bd_sf"/>
</dbReference>
<reference evidence="2" key="1">
    <citation type="submission" date="2016-10" db="EMBL/GenBank/DDBJ databases">
        <authorList>
            <person name="Varghese N."/>
            <person name="Submissions S."/>
        </authorList>
    </citation>
    <scope>NUCLEOTIDE SEQUENCE [LARGE SCALE GENOMIC DNA]</scope>
    <source>
        <strain evidence="2">DSM 24499</strain>
    </source>
</reference>
<name>A0A1I1HSV5_9FLAO</name>
<evidence type="ECO:0000313" key="2">
    <source>
        <dbReference type="Proteomes" id="UP000199438"/>
    </source>
</evidence>
<accession>A0A1I1HSV5</accession>
<evidence type="ECO:0000313" key="1">
    <source>
        <dbReference type="EMBL" id="SFC26885.1"/>
    </source>
</evidence>
<dbReference type="Proteomes" id="UP000199438">
    <property type="component" value="Unassembled WGS sequence"/>
</dbReference>
<protein>
    <submittedName>
        <fullName evidence="1">Uncharacterized protein</fullName>
    </submittedName>
</protein>
<dbReference type="STRING" id="1334022.SAMN04487907_103159"/>
<dbReference type="AlphaFoldDB" id="A0A1I1HSV5"/>
<dbReference type="EMBL" id="FOKV01000003">
    <property type="protein sequence ID" value="SFC26885.1"/>
    <property type="molecule type" value="Genomic_DNA"/>
</dbReference>
<proteinExistence type="predicted"/>
<dbReference type="InterPro" id="IPR009061">
    <property type="entry name" value="DNA-bd_dom_put_sf"/>
</dbReference>